<organism evidence="2 3">
    <name type="scientific">Enterococcus devriesei</name>
    <dbReference type="NCBI Taxonomy" id="319970"/>
    <lineage>
        <taxon>Bacteria</taxon>
        <taxon>Bacillati</taxon>
        <taxon>Bacillota</taxon>
        <taxon>Bacilli</taxon>
        <taxon>Lactobacillales</taxon>
        <taxon>Enterococcaceae</taxon>
        <taxon>Enterococcus</taxon>
    </lineage>
</organism>
<protein>
    <recommendedName>
        <fullName evidence="4">YxeA family protein</fullName>
    </recommendedName>
</protein>
<dbReference type="Pfam" id="PF06486">
    <property type="entry name" value="DUF1093"/>
    <property type="match status" value="1"/>
</dbReference>
<name>A0A1L8SVB7_9ENTE</name>
<dbReference type="OrthoDB" id="2199916at2"/>
<dbReference type="STRING" id="319970.RV00_GL002155"/>
<keyword evidence="3" id="KW-1185">Reference proteome</keyword>
<proteinExistence type="predicted"/>
<evidence type="ECO:0000313" key="2">
    <source>
        <dbReference type="EMBL" id="OJG36011.1"/>
    </source>
</evidence>
<dbReference type="NCBIfam" id="TIGR01655">
    <property type="entry name" value="yxeA_fam"/>
    <property type="match status" value="1"/>
</dbReference>
<comment type="caution">
    <text evidence="2">The sequence shown here is derived from an EMBL/GenBank/DDBJ whole genome shotgun (WGS) entry which is preliminary data.</text>
</comment>
<dbReference type="InterPro" id="IPR036166">
    <property type="entry name" value="YxeA-like_sf"/>
</dbReference>
<reference evidence="2 3" key="1">
    <citation type="submission" date="2014-12" db="EMBL/GenBank/DDBJ databases">
        <title>Draft genome sequences of 29 type strains of Enterococci.</title>
        <authorList>
            <person name="Zhong Z."/>
            <person name="Sun Z."/>
            <person name="Liu W."/>
            <person name="Zhang W."/>
            <person name="Zhang H."/>
        </authorList>
    </citation>
    <scope>NUCLEOTIDE SEQUENCE [LARGE SCALE GENOMIC DNA]</scope>
    <source>
        <strain evidence="2 3">DSM 22802</strain>
    </source>
</reference>
<dbReference type="SUPFAM" id="SSF159121">
    <property type="entry name" value="BC4932-like"/>
    <property type="match status" value="1"/>
</dbReference>
<dbReference type="InterPro" id="IPR006542">
    <property type="entry name" value="DUF1093"/>
</dbReference>
<feature type="region of interest" description="Disordered" evidence="1">
    <location>
        <begin position="105"/>
        <end position="124"/>
    </location>
</feature>
<evidence type="ECO:0000256" key="1">
    <source>
        <dbReference type="SAM" id="MobiDB-lite"/>
    </source>
</evidence>
<dbReference type="AlphaFoldDB" id="A0A1L8SVB7"/>
<evidence type="ECO:0000313" key="3">
    <source>
        <dbReference type="Proteomes" id="UP000183700"/>
    </source>
</evidence>
<dbReference type="Proteomes" id="UP000183700">
    <property type="component" value="Unassembled WGS sequence"/>
</dbReference>
<gene>
    <name evidence="2" type="ORF">RV00_GL002155</name>
</gene>
<dbReference type="RefSeq" id="WP_071861972.1">
    <property type="nucleotide sequence ID" value="NZ_JAHLOV010000007.1"/>
</dbReference>
<dbReference type="PANTHER" id="PTHR36433">
    <property type="entry name" value="HYPOTHETICAL CYTOSOLIC PROTEIN"/>
    <property type="match status" value="1"/>
</dbReference>
<dbReference type="Gene3D" id="2.40.50.480">
    <property type="match status" value="1"/>
</dbReference>
<dbReference type="PANTHER" id="PTHR36433:SF2">
    <property type="entry name" value="YXEA FAMILY PROTEIN"/>
    <property type="match status" value="1"/>
</dbReference>
<evidence type="ECO:0008006" key="4">
    <source>
        <dbReference type="Google" id="ProtNLM"/>
    </source>
</evidence>
<dbReference type="EMBL" id="JXKM01000004">
    <property type="protein sequence ID" value="OJG36011.1"/>
    <property type="molecule type" value="Genomic_DNA"/>
</dbReference>
<accession>A0A1L8SVB7</accession>
<sequence length="124" mass="13594">MIKKLIGLCAGVLLLLFGASIYSKNSSSEVAAILDQLNPLVPKSELYVKTTAPQSVNGYGTASYQQLAADENGKTRTIQFNGLSELKTDRYLKLSSKGAHIETYEEVNRDQVPESALKEIDTQR</sequence>